<dbReference type="STRING" id="1685382.AVJ23_08490"/>
<accession>A0A0W7WKJ9</accession>
<evidence type="ECO:0008006" key="5">
    <source>
        <dbReference type="Google" id="ProtNLM"/>
    </source>
</evidence>
<name>A0A0W7WKJ9_9RHOB</name>
<dbReference type="PROSITE" id="PS50095">
    <property type="entry name" value="PLAT"/>
    <property type="match status" value="1"/>
</dbReference>
<dbReference type="Pfam" id="PF00024">
    <property type="entry name" value="PAN_1"/>
    <property type="match status" value="1"/>
</dbReference>
<dbReference type="InterPro" id="IPR001024">
    <property type="entry name" value="PLAT/LH2_dom"/>
</dbReference>
<evidence type="ECO:0000313" key="4">
    <source>
        <dbReference type="Proteomes" id="UP000054396"/>
    </source>
</evidence>
<reference evidence="3 4" key="1">
    <citation type="submission" date="2015-12" db="EMBL/GenBank/DDBJ databases">
        <authorList>
            <person name="Shamseldin A."/>
            <person name="Moawad H."/>
            <person name="Abd El-Rahim W.M."/>
            <person name="Sadowsky M.J."/>
        </authorList>
    </citation>
    <scope>NUCLEOTIDE SEQUENCE [LARGE SCALE GENOMIC DNA]</scope>
    <source>
        <strain evidence="3 4">SJ5A-1</strain>
    </source>
</reference>
<dbReference type="InterPro" id="IPR003609">
    <property type="entry name" value="Pan_app"/>
</dbReference>
<dbReference type="InterPro" id="IPR036392">
    <property type="entry name" value="PLAT/LH2_dom_sf"/>
</dbReference>
<dbReference type="SUPFAM" id="SSF49723">
    <property type="entry name" value="Lipase/lipooxygenase domain (PLAT/LH2 domain)"/>
    <property type="match status" value="1"/>
</dbReference>
<comment type="caution">
    <text evidence="3">The sequence shown here is derived from an EMBL/GenBank/DDBJ whole genome shotgun (WGS) entry which is preliminary data.</text>
</comment>
<feature type="domain" description="Apple" evidence="2">
    <location>
        <begin position="302"/>
        <end position="382"/>
    </location>
</feature>
<sequence length="383" mass="42404">MSALAAFGPAIAQAQTTETYQVHVFTSDIAGAGTDAEVNITFYGTRSPRGVKAPVPLDNSGNDFEQQTMGIYQVSLTEDIGFLERIKLEHDNSGPRPGWHVDAVHVFDPVHSEFIVFPIKRWLADDEGDRLTEVTVERLDYDAFRANLPNRIETPRGTWERACSGAQSCESRIERSLTIGRSESEEWSNSVTASLSIAVESGVEAPLPKGGSLSNKTTVTAGLETGHVEASSIVRTRQNGFTDVCATKTDTTQYNIHTVWQWVVTTSVEGEPVVIKTCQIACTATDARPFYLPGDPRHVNSCLVSREFRQVLNAGIPGHNRETLDSVSLATCQQECRNRPWCKTVDYERGPGTCFLQDVGQNEVALRRDYPDNPYDHYYLPSR</sequence>
<organism evidence="3 4">
    <name type="scientific">Pseudoponticoccus marisrubri</name>
    <dbReference type="NCBI Taxonomy" id="1685382"/>
    <lineage>
        <taxon>Bacteria</taxon>
        <taxon>Pseudomonadati</taxon>
        <taxon>Pseudomonadota</taxon>
        <taxon>Alphaproteobacteria</taxon>
        <taxon>Rhodobacterales</taxon>
        <taxon>Roseobacteraceae</taxon>
        <taxon>Pseudoponticoccus</taxon>
    </lineage>
</organism>
<dbReference type="Gene3D" id="3.50.4.10">
    <property type="entry name" value="Hepatocyte Growth Factor"/>
    <property type="match status" value="1"/>
</dbReference>
<dbReference type="EMBL" id="LPXO01000004">
    <property type="protein sequence ID" value="KUF11086.1"/>
    <property type="molecule type" value="Genomic_DNA"/>
</dbReference>
<dbReference type="PANTHER" id="PTHR45901:SF4">
    <property type="entry name" value="PLAT DOMAIN-CONTAINING PROTEIN"/>
    <property type="match status" value="1"/>
</dbReference>
<dbReference type="SMART" id="SM00308">
    <property type="entry name" value="LH2"/>
    <property type="match status" value="1"/>
</dbReference>
<evidence type="ECO:0000259" key="1">
    <source>
        <dbReference type="PROSITE" id="PS50095"/>
    </source>
</evidence>
<dbReference type="InterPro" id="IPR052970">
    <property type="entry name" value="Inner_ear_hair_cell_LOXHD"/>
</dbReference>
<protein>
    <recommendedName>
        <fullName evidence="5">Apple domain-containing protein</fullName>
    </recommendedName>
</protein>
<dbReference type="Gene3D" id="2.40.180.10">
    <property type="entry name" value="Catalase core domain"/>
    <property type="match status" value="1"/>
</dbReference>
<dbReference type="PANTHER" id="PTHR45901">
    <property type="entry name" value="PROTEIN CBG12474"/>
    <property type="match status" value="1"/>
</dbReference>
<dbReference type="Proteomes" id="UP000054396">
    <property type="component" value="Unassembled WGS sequence"/>
</dbReference>
<feature type="domain" description="PLAT" evidence="1">
    <location>
        <begin position="18"/>
        <end position="137"/>
    </location>
</feature>
<evidence type="ECO:0000259" key="2">
    <source>
        <dbReference type="PROSITE" id="PS50948"/>
    </source>
</evidence>
<proteinExistence type="predicted"/>
<dbReference type="PROSITE" id="PS50948">
    <property type="entry name" value="PAN"/>
    <property type="match status" value="1"/>
</dbReference>
<dbReference type="AlphaFoldDB" id="A0A0W7WKJ9"/>
<evidence type="ECO:0000313" key="3">
    <source>
        <dbReference type="EMBL" id="KUF11086.1"/>
    </source>
</evidence>
<keyword evidence="4" id="KW-1185">Reference proteome</keyword>
<dbReference type="SUPFAM" id="SSF57414">
    <property type="entry name" value="Hairpin loop containing domain-like"/>
    <property type="match status" value="1"/>
</dbReference>
<dbReference type="Pfam" id="PF01477">
    <property type="entry name" value="PLAT"/>
    <property type="match status" value="1"/>
</dbReference>
<gene>
    <name evidence="3" type="ORF">AVJ23_08490</name>
</gene>